<evidence type="ECO:0000313" key="1">
    <source>
        <dbReference type="EMBL" id="MBB5067308.1"/>
    </source>
</evidence>
<dbReference type="RefSeq" id="WP_184476737.1">
    <property type="nucleotide sequence ID" value="NZ_JACHIV010000001.1"/>
</dbReference>
<sequence length="188" mass="19346">MGGPRIAAGGTLILDGSAVAELAAGGARVRAHLEIARERRARVVISAVTLAESLRGDAVGAALDEVLARITVLPVTSEIARLAGKRSARGPGDQAERSGVDVDARTESTVDAIVAATALRCARPVVLLTAVPEVMRRLLAELAVLGEVEPSGMSETAKVQAGEEIFMDERGGGAVRRAGRPRVAIAQA</sequence>
<proteinExistence type="predicted"/>
<evidence type="ECO:0000313" key="2">
    <source>
        <dbReference type="Proteomes" id="UP000580474"/>
    </source>
</evidence>
<comment type="caution">
    <text evidence="1">The sequence shown here is derived from an EMBL/GenBank/DDBJ whole genome shotgun (WGS) entry which is preliminary data.</text>
</comment>
<dbReference type="InterPro" id="IPR029060">
    <property type="entry name" value="PIN-like_dom_sf"/>
</dbReference>
<gene>
    <name evidence="1" type="ORF">BJ969_000396</name>
</gene>
<accession>A0A840NAR6</accession>
<dbReference type="EMBL" id="JACHIV010000001">
    <property type="protein sequence ID" value="MBB5067308.1"/>
    <property type="molecule type" value="Genomic_DNA"/>
</dbReference>
<dbReference type="Gene3D" id="3.40.50.1010">
    <property type="entry name" value="5'-nuclease"/>
    <property type="match status" value="1"/>
</dbReference>
<dbReference type="Proteomes" id="UP000580474">
    <property type="component" value="Unassembled WGS sequence"/>
</dbReference>
<reference evidence="1 2" key="1">
    <citation type="submission" date="2020-08" db="EMBL/GenBank/DDBJ databases">
        <title>Sequencing the genomes of 1000 actinobacteria strains.</title>
        <authorList>
            <person name="Klenk H.-P."/>
        </authorList>
    </citation>
    <scope>NUCLEOTIDE SEQUENCE [LARGE SCALE GENOMIC DNA]</scope>
    <source>
        <strain evidence="1 2">DSM 45582</strain>
    </source>
</reference>
<dbReference type="SUPFAM" id="SSF88723">
    <property type="entry name" value="PIN domain-like"/>
    <property type="match status" value="1"/>
</dbReference>
<keyword evidence="2" id="KW-1185">Reference proteome</keyword>
<organism evidence="1 2">
    <name type="scientific">Saccharopolyspora gloriosae</name>
    <dbReference type="NCBI Taxonomy" id="455344"/>
    <lineage>
        <taxon>Bacteria</taxon>
        <taxon>Bacillati</taxon>
        <taxon>Actinomycetota</taxon>
        <taxon>Actinomycetes</taxon>
        <taxon>Pseudonocardiales</taxon>
        <taxon>Pseudonocardiaceae</taxon>
        <taxon>Saccharopolyspora</taxon>
    </lineage>
</organism>
<name>A0A840NAR6_9PSEU</name>
<dbReference type="AlphaFoldDB" id="A0A840NAR6"/>
<protein>
    <submittedName>
        <fullName evidence="1">Putative nucleic acid-binding protein</fullName>
    </submittedName>
</protein>